<sequence length="616" mass="70488">MSMTSFFDNSLLRNYLTEYLTQKDIAMCVLVSKTWYHWFTPSFWSHVHYVPSLLMPIQVQGYLPMYHPERAAAILRHHQYTRTLSTITTQILSTPTDGCSFPRLQKLYVILLNPGTSEEELLYEFIDNSPVLDTLHLFHGLVTDGIQYQLPRTLQTHPSLSSLTLTISQAVEIPFLAQLVQHCLRCTVLDLEALHISRYNGDVKMLMSSNDNIAVHNGLGSGKESQEEDRTSLLDSTQLPPTKQSRIRNLSLRLSEHCQELPIWIWLLERSSSLETLSIRADIISNDAFDQIAVLFRADKCSSLQHLKLQDRIKHYKIYDFIRSLGTDKHAGASTLVSSQNKAIAAKQANKGLVSFMDSSLVRQRAYLLALGQYHAKTLTSLILSIFRNCIELTLLSDLLNQLPNLLVLNCFTSNNIVDQDYINSRKSVVSQGSNETNDRSNLELSSPQLLAPWSCLGLKQLILRLVTMVEDVELLIDQSNTDSNIIKDRRLNQLFQQIGRLRSLESFRLDSPSDLLLLEETNSNLTYNSNDSNRSGGRRRVLGWLSELKRLKWVDLANCPNDKIGLREAQWMLNYWKGLRGLTIQPLQAGDRLVKIKEFLQQQKPWMTFDSRMKY</sequence>
<dbReference type="GeneID" id="33564393"/>
<dbReference type="Proteomes" id="UP000193648">
    <property type="component" value="Unassembled WGS sequence"/>
</dbReference>
<organism evidence="1 2">
    <name type="scientific">Lobosporangium transversale</name>
    <dbReference type="NCBI Taxonomy" id="64571"/>
    <lineage>
        <taxon>Eukaryota</taxon>
        <taxon>Fungi</taxon>
        <taxon>Fungi incertae sedis</taxon>
        <taxon>Mucoromycota</taxon>
        <taxon>Mortierellomycotina</taxon>
        <taxon>Mortierellomycetes</taxon>
        <taxon>Mortierellales</taxon>
        <taxon>Mortierellaceae</taxon>
        <taxon>Lobosporangium</taxon>
    </lineage>
</organism>
<keyword evidence="2" id="KW-1185">Reference proteome</keyword>
<accession>A0A1Y2H0K9</accession>
<dbReference type="EMBL" id="MCFF01000002">
    <property type="protein sequence ID" value="ORZ28078.1"/>
    <property type="molecule type" value="Genomic_DNA"/>
</dbReference>
<name>A0A1Y2H0K9_9FUNG</name>
<dbReference type="InParanoid" id="A0A1Y2H0K9"/>
<protein>
    <submittedName>
        <fullName evidence="1">Uncharacterized protein</fullName>
    </submittedName>
</protein>
<dbReference type="AlphaFoldDB" id="A0A1Y2H0K9"/>
<comment type="caution">
    <text evidence="1">The sequence shown here is derived from an EMBL/GenBank/DDBJ whole genome shotgun (WGS) entry which is preliminary data.</text>
</comment>
<gene>
    <name evidence="1" type="ORF">BCR41DRAFT_344624</name>
</gene>
<dbReference type="OrthoDB" id="2437929at2759"/>
<proteinExistence type="predicted"/>
<reference evidence="1 2" key="1">
    <citation type="submission" date="2016-07" db="EMBL/GenBank/DDBJ databases">
        <title>Pervasive Adenine N6-methylation of Active Genes in Fungi.</title>
        <authorList>
            <consortium name="DOE Joint Genome Institute"/>
            <person name="Mondo S.J."/>
            <person name="Dannebaum R.O."/>
            <person name="Kuo R.C."/>
            <person name="Labutti K."/>
            <person name="Haridas S."/>
            <person name="Kuo A."/>
            <person name="Salamov A."/>
            <person name="Ahrendt S.R."/>
            <person name="Lipzen A."/>
            <person name="Sullivan W."/>
            <person name="Andreopoulos W.B."/>
            <person name="Clum A."/>
            <person name="Lindquist E."/>
            <person name="Daum C."/>
            <person name="Ramamoorthy G.K."/>
            <person name="Gryganskyi A."/>
            <person name="Culley D."/>
            <person name="Magnuson J.K."/>
            <person name="James T.Y."/>
            <person name="O'Malley M.A."/>
            <person name="Stajich J.E."/>
            <person name="Spatafora J.W."/>
            <person name="Visel A."/>
            <person name="Grigoriev I.V."/>
        </authorList>
    </citation>
    <scope>NUCLEOTIDE SEQUENCE [LARGE SCALE GENOMIC DNA]</scope>
    <source>
        <strain evidence="1 2">NRRL 3116</strain>
    </source>
</reference>
<evidence type="ECO:0000313" key="2">
    <source>
        <dbReference type="Proteomes" id="UP000193648"/>
    </source>
</evidence>
<dbReference type="RefSeq" id="XP_021885763.1">
    <property type="nucleotide sequence ID" value="XM_022022549.1"/>
</dbReference>
<evidence type="ECO:0000313" key="1">
    <source>
        <dbReference type="EMBL" id="ORZ28078.1"/>
    </source>
</evidence>